<comment type="subcellular location">
    <subcellularLocation>
        <location evidence="17">Postsynaptic cell membrane</location>
        <topology evidence="17">Multi-pass membrane protein</topology>
    </subcellularLocation>
</comment>
<dbReference type="PROSITE" id="PS00236">
    <property type="entry name" value="NEUROTR_ION_CHANNEL"/>
    <property type="match status" value="1"/>
</dbReference>
<dbReference type="InterPro" id="IPR038050">
    <property type="entry name" value="Neuro_actylchol_rec"/>
</dbReference>
<evidence type="ECO:0000256" key="4">
    <source>
        <dbReference type="ARBA" id="ARBA00022729"/>
    </source>
</evidence>
<dbReference type="OrthoDB" id="407674at2759"/>
<dbReference type="InterPro" id="IPR006028">
    <property type="entry name" value="GABAA/Glycine_rcpt"/>
</dbReference>
<keyword evidence="6" id="KW-0770">Synapse</keyword>
<evidence type="ECO:0000256" key="19">
    <source>
        <dbReference type="SAM" id="MobiDB-lite"/>
    </source>
</evidence>
<organism evidence="22 23">
    <name type="scientific">Mytilus galloprovincialis</name>
    <name type="common">Mediterranean mussel</name>
    <dbReference type="NCBI Taxonomy" id="29158"/>
    <lineage>
        <taxon>Eukaryota</taxon>
        <taxon>Metazoa</taxon>
        <taxon>Spiralia</taxon>
        <taxon>Lophotrochozoa</taxon>
        <taxon>Mollusca</taxon>
        <taxon>Bivalvia</taxon>
        <taxon>Autobranchia</taxon>
        <taxon>Pteriomorphia</taxon>
        <taxon>Mytilida</taxon>
        <taxon>Mytiloidea</taxon>
        <taxon>Mytilidae</taxon>
        <taxon>Mytilinae</taxon>
        <taxon>Mytilus</taxon>
    </lineage>
</organism>
<keyword evidence="23" id="KW-1185">Reference proteome</keyword>
<keyword evidence="13" id="KW-0868">Chloride</keyword>
<feature type="transmembrane region" description="Helical" evidence="18">
    <location>
        <begin position="359"/>
        <end position="377"/>
    </location>
</feature>
<dbReference type="Gene3D" id="1.20.58.390">
    <property type="entry name" value="Neurotransmitter-gated ion-channel transmembrane domain"/>
    <property type="match status" value="1"/>
</dbReference>
<dbReference type="GO" id="GO:0034707">
    <property type="term" value="C:chloride channel complex"/>
    <property type="evidence" value="ECO:0007669"/>
    <property type="project" value="UniProtKB-KW"/>
</dbReference>
<keyword evidence="11" id="KW-0869">Chloride channel</keyword>
<feature type="domain" description="Neurotransmitter-gated ion-channel transmembrane" evidence="21">
    <location>
        <begin position="236"/>
        <end position="326"/>
    </location>
</feature>
<name>A0A8B6HFQ6_MYTGA</name>
<dbReference type="GO" id="GO:0004890">
    <property type="term" value="F:GABA-A receptor activity"/>
    <property type="evidence" value="ECO:0007669"/>
    <property type="project" value="InterPro"/>
</dbReference>
<dbReference type="InterPro" id="IPR036719">
    <property type="entry name" value="Neuro-gated_channel_TM_sf"/>
</dbReference>
<dbReference type="InterPro" id="IPR006029">
    <property type="entry name" value="Neurotrans-gated_channel_TM"/>
</dbReference>
<keyword evidence="14" id="KW-0628">Postsynaptic cell membrane</keyword>
<feature type="transmembrane region" description="Helical" evidence="18">
    <location>
        <begin position="262"/>
        <end position="283"/>
    </location>
</feature>
<feature type="compositionally biased region" description="Polar residues" evidence="19">
    <location>
        <begin position="330"/>
        <end position="346"/>
    </location>
</feature>
<comment type="caution">
    <text evidence="22">The sequence shown here is derived from an EMBL/GenBank/DDBJ whole genome shotgun (WGS) entry which is preliminary data.</text>
</comment>
<evidence type="ECO:0000256" key="2">
    <source>
        <dbReference type="ARBA" id="ARBA00022475"/>
    </source>
</evidence>
<evidence type="ECO:0000256" key="18">
    <source>
        <dbReference type="RuleBase" id="RU000687"/>
    </source>
</evidence>
<keyword evidence="7 18" id="KW-0406">Ion transport</keyword>
<dbReference type="AlphaFoldDB" id="A0A8B6HFQ6"/>
<keyword evidence="10" id="KW-0675">Receptor</keyword>
<dbReference type="CDD" id="cd18991">
    <property type="entry name" value="LGIC_ECD_GlyR"/>
    <property type="match status" value="1"/>
</dbReference>
<keyword evidence="12" id="KW-0325">Glycoprotein</keyword>
<evidence type="ECO:0000256" key="16">
    <source>
        <dbReference type="ARBA" id="ARBA00023303"/>
    </source>
</evidence>
<keyword evidence="3 18" id="KW-0812">Transmembrane</keyword>
<dbReference type="InterPro" id="IPR006202">
    <property type="entry name" value="Neur_chan_lig-bd"/>
</dbReference>
<evidence type="ECO:0000256" key="7">
    <source>
        <dbReference type="ARBA" id="ARBA00023065"/>
    </source>
</evidence>
<dbReference type="InterPro" id="IPR006201">
    <property type="entry name" value="Neur_channel"/>
</dbReference>
<evidence type="ECO:0000313" key="22">
    <source>
        <dbReference type="EMBL" id="VDI79245.1"/>
    </source>
</evidence>
<evidence type="ECO:0000256" key="11">
    <source>
        <dbReference type="ARBA" id="ARBA00023173"/>
    </source>
</evidence>
<evidence type="ECO:0000256" key="3">
    <source>
        <dbReference type="ARBA" id="ARBA00022692"/>
    </source>
</evidence>
<proteinExistence type="inferred from homology"/>
<feature type="domain" description="Neurotransmitter-gated ion-channel ligand-binding" evidence="20">
    <location>
        <begin position="24"/>
        <end position="207"/>
    </location>
</feature>
<dbReference type="PRINTS" id="PR01160">
    <property type="entry name" value="GABAARBETA"/>
</dbReference>
<evidence type="ECO:0000256" key="5">
    <source>
        <dbReference type="ARBA" id="ARBA00022989"/>
    </source>
</evidence>
<dbReference type="GO" id="GO:0005254">
    <property type="term" value="F:chloride channel activity"/>
    <property type="evidence" value="ECO:0007669"/>
    <property type="project" value="UniProtKB-KW"/>
</dbReference>
<dbReference type="SUPFAM" id="SSF63712">
    <property type="entry name" value="Nicotinic receptor ligand binding domain-like"/>
    <property type="match status" value="1"/>
</dbReference>
<dbReference type="FunFam" id="1.20.58.390:FF:000067">
    <property type="entry name" value="Glycine receptor subunit alpha-2"/>
    <property type="match status" value="1"/>
</dbReference>
<dbReference type="GO" id="GO:0045211">
    <property type="term" value="C:postsynaptic membrane"/>
    <property type="evidence" value="ECO:0007669"/>
    <property type="project" value="UniProtKB-SubCell"/>
</dbReference>
<dbReference type="InterPro" id="IPR036734">
    <property type="entry name" value="Neur_chan_lig-bd_sf"/>
</dbReference>
<keyword evidence="15" id="KW-1071">Ligand-gated ion channel</keyword>
<evidence type="ECO:0000313" key="23">
    <source>
        <dbReference type="Proteomes" id="UP000596742"/>
    </source>
</evidence>
<feature type="transmembrane region" description="Helical" evidence="18">
    <location>
        <begin position="295"/>
        <end position="317"/>
    </location>
</feature>
<evidence type="ECO:0000256" key="1">
    <source>
        <dbReference type="ARBA" id="ARBA00022448"/>
    </source>
</evidence>
<dbReference type="Gene3D" id="2.70.170.10">
    <property type="entry name" value="Neurotransmitter-gated ion-channel ligand-binding domain"/>
    <property type="match status" value="1"/>
</dbReference>
<feature type="transmembrane region" description="Helical" evidence="18">
    <location>
        <begin position="236"/>
        <end position="255"/>
    </location>
</feature>
<evidence type="ECO:0000256" key="15">
    <source>
        <dbReference type="ARBA" id="ARBA00023286"/>
    </source>
</evidence>
<keyword evidence="4" id="KW-0732">Signal</keyword>
<evidence type="ECO:0000259" key="20">
    <source>
        <dbReference type="Pfam" id="PF02931"/>
    </source>
</evidence>
<feature type="non-terminal residue" evidence="22">
    <location>
        <position position="425"/>
    </location>
</feature>
<sequence length="425" mass="48618">MFATALIISTISVIASDNNTREYVLGTLFDGYDPKLTPAFFQDGGPVVSEVQIFISDMASMSDSTMDYSMTMFLRQRWIDTRLKYNPIPGVTSLELDTKAMADVWIPDLFIVNEKKANFHDVTTPNKLMHIYSNGKIFYSLRLSGTFSCKMNLLKYPMDSQVCLFVMESYGQSTELLKIIWNAIPVQRQENLTLPEFLLGDIETFQCDKAYVGITYTCIGMNIHLSRSYGYHLIQIYIPSALIVCLSWVSFWLNIDATPARISLGLLTVLTMTTQSSGARANLPKVSYIKAIDVWMAMCLFFVFAALIEFAWVNVLARVQQRRQTTYLHEVQNGNSKPRSRSSSTHTDYRDKARLVDKGARILFPLAFVAFNITYWFTTIKSHRLQKEIYKKDHIIDIHVNTEDKISADCFTDTITFYESRIAKK</sequence>
<protein>
    <submittedName>
        <fullName evidence="22">Uncharacterized protein</fullName>
    </submittedName>
</protein>
<dbReference type="CDD" id="cd19049">
    <property type="entry name" value="LGIC_TM_anion"/>
    <property type="match status" value="1"/>
</dbReference>
<accession>A0A8B6HFQ6</accession>
<dbReference type="PANTHER" id="PTHR18945">
    <property type="entry name" value="NEUROTRANSMITTER GATED ION CHANNEL"/>
    <property type="match status" value="1"/>
</dbReference>
<evidence type="ECO:0000256" key="13">
    <source>
        <dbReference type="ARBA" id="ARBA00023214"/>
    </source>
</evidence>
<dbReference type="Pfam" id="PF02932">
    <property type="entry name" value="Neur_chan_memb"/>
    <property type="match status" value="1"/>
</dbReference>
<dbReference type="SUPFAM" id="SSF90112">
    <property type="entry name" value="Neurotransmitter-gated ion-channel transmembrane pore"/>
    <property type="match status" value="1"/>
</dbReference>
<dbReference type="EMBL" id="UYJE01010044">
    <property type="protein sequence ID" value="VDI79245.1"/>
    <property type="molecule type" value="Genomic_DNA"/>
</dbReference>
<keyword evidence="1 18" id="KW-0813">Transport</keyword>
<keyword evidence="5 18" id="KW-1133">Transmembrane helix</keyword>
<evidence type="ECO:0000259" key="21">
    <source>
        <dbReference type="Pfam" id="PF02932"/>
    </source>
</evidence>
<comment type="similarity">
    <text evidence="18">Belongs to the ligand-gated ion channel (TC 1.A.9) family.</text>
</comment>
<dbReference type="Proteomes" id="UP000596742">
    <property type="component" value="Unassembled WGS sequence"/>
</dbReference>
<evidence type="ECO:0000256" key="17">
    <source>
        <dbReference type="ARBA" id="ARBA00034104"/>
    </source>
</evidence>
<dbReference type="Pfam" id="PF02931">
    <property type="entry name" value="Neur_chan_LBD"/>
    <property type="match status" value="1"/>
</dbReference>
<keyword evidence="9" id="KW-1015">Disulfide bond</keyword>
<dbReference type="InterPro" id="IPR018000">
    <property type="entry name" value="Neurotransmitter_ion_chnl_CS"/>
</dbReference>
<evidence type="ECO:0000256" key="9">
    <source>
        <dbReference type="ARBA" id="ARBA00023157"/>
    </source>
</evidence>
<keyword evidence="8 18" id="KW-0472">Membrane</keyword>
<keyword evidence="2" id="KW-1003">Cell membrane</keyword>
<dbReference type="PRINTS" id="PR00253">
    <property type="entry name" value="GABAARECEPTR"/>
</dbReference>
<evidence type="ECO:0000256" key="6">
    <source>
        <dbReference type="ARBA" id="ARBA00023018"/>
    </source>
</evidence>
<evidence type="ECO:0000256" key="14">
    <source>
        <dbReference type="ARBA" id="ARBA00023257"/>
    </source>
</evidence>
<dbReference type="InterPro" id="IPR002289">
    <property type="entry name" value="GABAAb_rcpt"/>
</dbReference>
<feature type="region of interest" description="Disordered" evidence="19">
    <location>
        <begin position="330"/>
        <end position="349"/>
    </location>
</feature>
<evidence type="ECO:0000256" key="10">
    <source>
        <dbReference type="ARBA" id="ARBA00023170"/>
    </source>
</evidence>
<keyword evidence="16 18" id="KW-0407">Ion channel</keyword>
<dbReference type="NCBIfam" id="TIGR00860">
    <property type="entry name" value="LIC"/>
    <property type="match status" value="1"/>
</dbReference>
<dbReference type="GO" id="GO:0005230">
    <property type="term" value="F:extracellular ligand-gated monoatomic ion channel activity"/>
    <property type="evidence" value="ECO:0007669"/>
    <property type="project" value="InterPro"/>
</dbReference>
<dbReference type="PRINTS" id="PR00252">
    <property type="entry name" value="NRIONCHANNEL"/>
</dbReference>
<evidence type="ECO:0000256" key="8">
    <source>
        <dbReference type="ARBA" id="ARBA00023136"/>
    </source>
</evidence>
<reference evidence="22" key="1">
    <citation type="submission" date="2018-11" db="EMBL/GenBank/DDBJ databases">
        <authorList>
            <person name="Alioto T."/>
            <person name="Alioto T."/>
        </authorList>
    </citation>
    <scope>NUCLEOTIDE SEQUENCE</scope>
</reference>
<evidence type="ECO:0000256" key="12">
    <source>
        <dbReference type="ARBA" id="ARBA00023180"/>
    </source>
</evidence>
<gene>
    <name evidence="22" type="ORF">MGAL_10B051490</name>
</gene>